<dbReference type="Pfam" id="PF14559">
    <property type="entry name" value="TPR_19"/>
    <property type="match status" value="1"/>
</dbReference>
<dbReference type="InterPro" id="IPR011990">
    <property type="entry name" value="TPR-like_helical_dom_sf"/>
</dbReference>
<dbReference type="Proteomes" id="UP000191680">
    <property type="component" value="Unassembled WGS sequence"/>
</dbReference>
<dbReference type="PANTHER" id="PTHR12558">
    <property type="entry name" value="CELL DIVISION CYCLE 16,23,27"/>
    <property type="match status" value="1"/>
</dbReference>
<dbReference type="InterPro" id="IPR019734">
    <property type="entry name" value="TPR_rpt"/>
</dbReference>
<sequence>MQTADSLYTIGNYTAAINTYAGLKGEKAKLQIARAYAALGNTEKAVVAYQSIITQDSTQTIAMFELGKLLAAKNKTTNALPLFVRLTAVDQSNPGFFYHLGKIQLALGNFNLGKKALQEAIDKDNTHLKAIYVLAKHLFTHGEPSNAKKIINLGLQTAPKDVALLNLKALVYFENGNYKEAASLFNELIVLGEKKPFIFKKLGFAQNALWETQKAVEAYRQMAKFPDYTGDAYLGLGAVYLKAKQLDSAAYYYKEGIKENTVSFSKEYASLGHIYKLKGNLKKAMDYYTLAWEEDTTNPYFYYQICTLVDAYYKDPKTKLGYYERLLEYYPELVPYIKERAKIRITELKEEIHFAAN</sequence>
<dbReference type="SMART" id="SM00028">
    <property type="entry name" value="TPR"/>
    <property type="match status" value="7"/>
</dbReference>
<evidence type="ECO:0000313" key="2">
    <source>
        <dbReference type="EMBL" id="OQD43660.1"/>
    </source>
</evidence>
<feature type="repeat" description="TPR" evidence="1">
    <location>
        <begin position="230"/>
        <end position="263"/>
    </location>
</feature>
<dbReference type="Pfam" id="PF13174">
    <property type="entry name" value="TPR_6"/>
    <property type="match status" value="1"/>
</dbReference>
<dbReference type="Pfam" id="PF13181">
    <property type="entry name" value="TPR_8"/>
    <property type="match status" value="1"/>
</dbReference>
<proteinExistence type="predicted"/>
<comment type="caution">
    <text evidence="2">The sequence shown here is derived from an EMBL/GenBank/DDBJ whole genome shotgun (WGS) entry which is preliminary data.</text>
</comment>
<name>A0A1V6LU13_9FLAO</name>
<gene>
    <name evidence="2" type="ORF">BUL40_03345</name>
</gene>
<evidence type="ECO:0000256" key="1">
    <source>
        <dbReference type="PROSITE-ProRule" id="PRU00339"/>
    </source>
</evidence>
<feature type="repeat" description="TPR" evidence="1">
    <location>
        <begin position="265"/>
        <end position="298"/>
    </location>
</feature>
<accession>A0A1V6LU13</accession>
<keyword evidence="1" id="KW-0802">TPR repeat</keyword>
<dbReference type="PANTHER" id="PTHR12558:SF13">
    <property type="entry name" value="CELL DIVISION CYCLE PROTEIN 27 HOMOLOG"/>
    <property type="match status" value="1"/>
</dbReference>
<dbReference type="RefSeq" id="WP_176465441.1">
    <property type="nucleotide sequence ID" value="NZ_MTBC01000002.1"/>
</dbReference>
<protein>
    <submittedName>
        <fullName evidence="2">Uncharacterized protein</fullName>
    </submittedName>
</protein>
<evidence type="ECO:0000313" key="3">
    <source>
        <dbReference type="Proteomes" id="UP000191680"/>
    </source>
</evidence>
<dbReference type="PROSITE" id="PS50005">
    <property type="entry name" value="TPR"/>
    <property type="match status" value="2"/>
</dbReference>
<organism evidence="2 3">
    <name type="scientific">Croceivirga radicis</name>
    <dbReference type="NCBI Taxonomy" id="1929488"/>
    <lineage>
        <taxon>Bacteria</taxon>
        <taxon>Pseudomonadati</taxon>
        <taxon>Bacteroidota</taxon>
        <taxon>Flavobacteriia</taxon>
        <taxon>Flavobacteriales</taxon>
        <taxon>Flavobacteriaceae</taxon>
        <taxon>Croceivirga</taxon>
    </lineage>
</organism>
<dbReference type="AlphaFoldDB" id="A0A1V6LU13"/>
<reference evidence="2 3" key="1">
    <citation type="submission" date="2016-12" db="EMBL/GenBank/DDBJ databases">
        <authorList>
            <person name="Song W.-J."/>
            <person name="Kurnit D.M."/>
        </authorList>
    </citation>
    <scope>NUCLEOTIDE SEQUENCE [LARGE SCALE GENOMIC DNA]</scope>
    <source>
        <strain evidence="2 3">HSG9</strain>
    </source>
</reference>
<dbReference type="SUPFAM" id="SSF48452">
    <property type="entry name" value="TPR-like"/>
    <property type="match status" value="2"/>
</dbReference>
<dbReference type="Gene3D" id="1.25.40.10">
    <property type="entry name" value="Tetratricopeptide repeat domain"/>
    <property type="match status" value="2"/>
</dbReference>
<dbReference type="EMBL" id="MTBC01000002">
    <property type="protein sequence ID" value="OQD43660.1"/>
    <property type="molecule type" value="Genomic_DNA"/>
</dbReference>
<keyword evidence="3" id="KW-1185">Reference proteome</keyword>